<dbReference type="Proteomes" id="UP000613740">
    <property type="component" value="Unassembled WGS sequence"/>
</dbReference>
<accession>A0A835SAN7</accession>
<evidence type="ECO:0000313" key="2">
    <source>
        <dbReference type="Proteomes" id="UP000613740"/>
    </source>
</evidence>
<evidence type="ECO:0000313" key="1">
    <source>
        <dbReference type="EMBL" id="KAG2423803.1"/>
    </source>
</evidence>
<sequence>MDDAALNTAANDIHRDLIAAVLNFHIQVKELTGAQKAAIEAMGEDPTDVYAISYESIHEKRLLHAGEYWELETTSPAPFCITMTALPRQLPPGLIMQLERTPFWRQNRVNGKLYPTTEAILEMALSTVQGRFQKIHKIMCEKAEEYCKLNNTKYDTSDVSRFLLADADGNVDDACKIAVNQLKYYFFTRSSSDKQFRPLASLLRTSNSNGPSSAAFTIGDLAVAPADDITRAVVTAAMRPNVFVAKYSNKPKALTLGTDTMDAYLPPASGLCRQLEHLSGDCIVNNDGPNYAHPEAPIHILVAVATNPVNGDVLARTEQQLSPASLPDKPGKQHPLRATFDKLQLEAWYNMAFSRTNNIIQKAGPAAMAMDIDEEEEGAA</sequence>
<gene>
    <name evidence="1" type="ORF">HYH02_015276</name>
</gene>
<keyword evidence="2" id="KW-1185">Reference proteome</keyword>
<dbReference type="EMBL" id="JAEHOD010000134">
    <property type="protein sequence ID" value="KAG2423803.1"/>
    <property type="molecule type" value="Genomic_DNA"/>
</dbReference>
<dbReference type="AlphaFoldDB" id="A0A835SAN7"/>
<name>A0A835SAN7_9CHLO</name>
<dbReference type="OrthoDB" id="553675at2759"/>
<comment type="caution">
    <text evidence="1">The sequence shown here is derived from an EMBL/GenBank/DDBJ whole genome shotgun (WGS) entry which is preliminary data.</text>
</comment>
<organism evidence="1 2">
    <name type="scientific">Chlamydomonas schloesseri</name>
    <dbReference type="NCBI Taxonomy" id="2026947"/>
    <lineage>
        <taxon>Eukaryota</taxon>
        <taxon>Viridiplantae</taxon>
        <taxon>Chlorophyta</taxon>
        <taxon>core chlorophytes</taxon>
        <taxon>Chlorophyceae</taxon>
        <taxon>CS clade</taxon>
        <taxon>Chlamydomonadales</taxon>
        <taxon>Chlamydomonadaceae</taxon>
        <taxon>Chlamydomonas</taxon>
    </lineage>
</organism>
<proteinExistence type="predicted"/>
<protein>
    <submittedName>
        <fullName evidence="1">Uncharacterized protein</fullName>
    </submittedName>
</protein>
<reference evidence="1" key="1">
    <citation type="journal article" date="2020" name="bioRxiv">
        <title>Comparative genomics of Chlamydomonas.</title>
        <authorList>
            <person name="Craig R.J."/>
            <person name="Hasan A.R."/>
            <person name="Ness R.W."/>
            <person name="Keightley P.D."/>
        </authorList>
    </citation>
    <scope>NUCLEOTIDE SEQUENCE</scope>
    <source>
        <strain evidence="1">CCAP 11/173</strain>
    </source>
</reference>